<feature type="compositionally biased region" description="Low complexity" evidence="1">
    <location>
        <begin position="65"/>
        <end position="86"/>
    </location>
</feature>
<dbReference type="EnsemblMetazoa" id="ADIR003020-RA">
    <property type="protein sequence ID" value="ADIR003020-PA"/>
    <property type="gene ID" value="ADIR003020"/>
</dbReference>
<evidence type="ECO:0000313" key="2">
    <source>
        <dbReference type="EnsemblMetazoa" id="ADIR003020-PA"/>
    </source>
</evidence>
<dbReference type="AlphaFoldDB" id="A0A182N5U9"/>
<evidence type="ECO:0000313" key="3">
    <source>
        <dbReference type="Proteomes" id="UP000075884"/>
    </source>
</evidence>
<proteinExistence type="predicted"/>
<dbReference type="STRING" id="7168.A0A182N5U9"/>
<dbReference type="VEuPathDB" id="VectorBase:ADIR003020"/>
<feature type="compositionally biased region" description="Low complexity" evidence="1">
    <location>
        <begin position="98"/>
        <end position="110"/>
    </location>
</feature>
<feature type="compositionally biased region" description="Low complexity" evidence="1">
    <location>
        <begin position="118"/>
        <end position="165"/>
    </location>
</feature>
<reference evidence="2" key="2">
    <citation type="submission" date="2020-05" db="UniProtKB">
        <authorList>
            <consortium name="EnsemblMetazoa"/>
        </authorList>
    </citation>
    <scope>IDENTIFICATION</scope>
    <source>
        <strain evidence="2">WRAIR2</strain>
    </source>
</reference>
<keyword evidence="3" id="KW-1185">Reference proteome</keyword>
<reference evidence="3" key="1">
    <citation type="submission" date="2013-03" db="EMBL/GenBank/DDBJ databases">
        <title>The Genome Sequence of Anopheles dirus WRAIR2.</title>
        <authorList>
            <consortium name="The Broad Institute Genomics Platform"/>
            <person name="Neafsey D.E."/>
            <person name="Walton C."/>
            <person name="Walker B."/>
            <person name="Young S.K."/>
            <person name="Zeng Q."/>
            <person name="Gargeya S."/>
            <person name="Fitzgerald M."/>
            <person name="Haas B."/>
            <person name="Abouelleil A."/>
            <person name="Allen A.W."/>
            <person name="Alvarado L."/>
            <person name="Arachchi H.M."/>
            <person name="Berlin A.M."/>
            <person name="Chapman S.B."/>
            <person name="Gainer-Dewar J."/>
            <person name="Goldberg J."/>
            <person name="Griggs A."/>
            <person name="Gujja S."/>
            <person name="Hansen M."/>
            <person name="Howarth C."/>
            <person name="Imamovic A."/>
            <person name="Ireland A."/>
            <person name="Larimer J."/>
            <person name="McCowan C."/>
            <person name="Murphy C."/>
            <person name="Pearson M."/>
            <person name="Poon T.W."/>
            <person name="Priest M."/>
            <person name="Roberts A."/>
            <person name="Saif S."/>
            <person name="Shea T."/>
            <person name="Sisk P."/>
            <person name="Sykes S."/>
            <person name="Wortman J."/>
            <person name="Nusbaum C."/>
            <person name="Birren B."/>
        </authorList>
    </citation>
    <scope>NUCLEOTIDE SEQUENCE [LARGE SCALE GENOMIC DNA]</scope>
    <source>
        <strain evidence="3">WRAIR2</strain>
    </source>
</reference>
<protein>
    <submittedName>
        <fullName evidence="2">Uncharacterized protein</fullName>
    </submittedName>
</protein>
<feature type="region of interest" description="Disordered" evidence="1">
    <location>
        <begin position="39"/>
        <end position="165"/>
    </location>
</feature>
<sequence>MDPAVAWYQEEQDGPSKVVWMRIWETNSDLYGSLHANYGPGNNNNGQDSLKVPPTSRGIAGAGDQQYNNNANSGNNTNGSNLQQSSPAMEGVGKNSSGGTMAGATINNGNAGNGGGNAALSNSSTLNGSGNNNSNGANTPTTPGGGNNNTTNNNNSGNNVSSSTTANCEMITGGNGGNGGGPNMVGKGGCGTGIGGLVSNEKNYNPVRKKLGSMMTDNKASTFNMNKQHQRLIGVYGGCPWRPPNFKYGRGIIG</sequence>
<evidence type="ECO:0000256" key="1">
    <source>
        <dbReference type="SAM" id="MobiDB-lite"/>
    </source>
</evidence>
<organism evidence="2 3">
    <name type="scientific">Anopheles dirus</name>
    <dbReference type="NCBI Taxonomy" id="7168"/>
    <lineage>
        <taxon>Eukaryota</taxon>
        <taxon>Metazoa</taxon>
        <taxon>Ecdysozoa</taxon>
        <taxon>Arthropoda</taxon>
        <taxon>Hexapoda</taxon>
        <taxon>Insecta</taxon>
        <taxon>Pterygota</taxon>
        <taxon>Neoptera</taxon>
        <taxon>Endopterygota</taxon>
        <taxon>Diptera</taxon>
        <taxon>Nematocera</taxon>
        <taxon>Culicoidea</taxon>
        <taxon>Culicidae</taxon>
        <taxon>Anophelinae</taxon>
        <taxon>Anopheles</taxon>
    </lineage>
</organism>
<name>A0A182N5U9_9DIPT</name>
<accession>A0A182N5U9</accession>
<dbReference type="Proteomes" id="UP000075884">
    <property type="component" value="Unassembled WGS sequence"/>
</dbReference>